<evidence type="ECO:0000256" key="1">
    <source>
        <dbReference type="SAM" id="MobiDB-lite"/>
    </source>
</evidence>
<sequence length="110" mass="12202">MREMPAVLLLSHANAFELGSELVKGETRLIRQMQLSSIKERTSHDCVMDAGINSQSPPLSPPPAPLKEPDNVHSQKKTTGKKKKYLLQAVALARDDSSLVDICRFPSYQD</sequence>
<organism evidence="2 3">
    <name type="scientific">Caerostris extrusa</name>
    <name type="common">Bark spider</name>
    <name type="synonym">Caerostris bankana</name>
    <dbReference type="NCBI Taxonomy" id="172846"/>
    <lineage>
        <taxon>Eukaryota</taxon>
        <taxon>Metazoa</taxon>
        <taxon>Ecdysozoa</taxon>
        <taxon>Arthropoda</taxon>
        <taxon>Chelicerata</taxon>
        <taxon>Arachnida</taxon>
        <taxon>Araneae</taxon>
        <taxon>Araneomorphae</taxon>
        <taxon>Entelegynae</taxon>
        <taxon>Araneoidea</taxon>
        <taxon>Araneidae</taxon>
        <taxon>Caerostris</taxon>
    </lineage>
</organism>
<dbReference type="AlphaFoldDB" id="A0AAV4WVW7"/>
<keyword evidence="3" id="KW-1185">Reference proteome</keyword>
<dbReference type="EMBL" id="BPLR01016878">
    <property type="protein sequence ID" value="GIY87051.1"/>
    <property type="molecule type" value="Genomic_DNA"/>
</dbReference>
<dbReference type="Proteomes" id="UP001054945">
    <property type="component" value="Unassembled WGS sequence"/>
</dbReference>
<evidence type="ECO:0000313" key="3">
    <source>
        <dbReference type="Proteomes" id="UP001054945"/>
    </source>
</evidence>
<evidence type="ECO:0000313" key="2">
    <source>
        <dbReference type="EMBL" id="GIY87051.1"/>
    </source>
</evidence>
<gene>
    <name evidence="2" type="ORF">CEXT_253131</name>
</gene>
<proteinExistence type="predicted"/>
<feature type="region of interest" description="Disordered" evidence="1">
    <location>
        <begin position="48"/>
        <end position="80"/>
    </location>
</feature>
<comment type="caution">
    <text evidence="2">The sequence shown here is derived from an EMBL/GenBank/DDBJ whole genome shotgun (WGS) entry which is preliminary data.</text>
</comment>
<accession>A0AAV4WVW7</accession>
<name>A0AAV4WVW7_CAEEX</name>
<protein>
    <submittedName>
        <fullName evidence="2">Uncharacterized protein</fullName>
    </submittedName>
</protein>
<reference evidence="2 3" key="1">
    <citation type="submission" date="2021-06" db="EMBL/GenBank/DDBJ databases">
        <title>Caerostris extrusa draft genome.</title>
        <authorList>
            <person name="Kono N."/>
            <person name="Arakawa K."/>
        </authorList>
    </citation>
    <scope>NUCLEOTIDE SEQUENCE [LARGE SCALE GENOMIC DNA]</scope>
</reference>